<evidence type="ECO:0000256" key="2">
    <source>
        <dbReference type="ARBA" id="ARBA00022840"/>
    </source>
</evidence>
<dbReference type="GO" id="GO:0005524">
    <property type="term" value="F:ATP binding"/>
    <property type="evidence" value="ECO:0007669"/>
    <property type="project" value="UniProtKB-KW"/>
</dbReference>
<accession>A0A1V2UNB6</accession>
<sequence>MNILSVQKLTKKFGQKIAVDGVSFEVPEGTILGLLGPNGAGKSTVINMITGLLNKTSGTVQLFSEEMSERKRELRRKLGVVPQELAIYYDLSAEENVRFFCGLYGLRGEELKKNVEKALRTVDLYERRKERPSAFSGGMQRRLNIAMAIAHQPALLIMDEPTVGIDPQSRNYILDAIEKMKENGTTIIYTSHYMEEVARLADEIVIIDKGQVIAIGSEEELVNLVTDKINLQITVENPEALDLEEINNINGIINVSLDKQQVQIVTVLESKLLNQILMILIKQEVSVVDVLQQTPDLETVFLSLTGRNLRD</sequence>
<evidence type="ECO:0000313" key="4">
    <source>
        <dbReference type="EMBL" id="ONN44601.1"/>
    </source>
</evidence>
<dbReference type="RefSeq" id="WP_062804850.1">
    <property type="nucleotide sequence ID" value="NZ_CABMMO010000001.1"/>
</dbReference>
<dbReference type="OrthoDB" id="9804819at2"/>
<organism evidence="4 5">
    <name type="scientific">Enterococcus mundtii</name>
    <dbReference type="NCBI Taxonomy" id="53346"/>
    <lineage>
        <taxon>Bacteria</taxon>
        <taxon>Bacillati</taxon>
        <taxon>Bacillota</taxon>
        <taxon>Bacilli</taxon>
        <taxon>Lactobacillales</taxon>
        <taxon>Enterococcaceae</taxon>
        <taxon>Enterococcus</taxon>
    </lineage>
</organism>
<dbReference type="InterPro" id="IPR003439">
    <property type="entry name" value="ABC_transporter-like_ATP-bd"/>
</dbReference>
<dbReference type="STRING" id="53346.A5802_001801"/>
<dbReference type="Gene3D" id="3.40.50.300">
    <property type="entry name" value="P-loop containing nucleotide triphosphate hydrolases"/>
    <property type="match status" value="1"/>
</dbReference>
<proteinExistence type="predicted"/>
<dbReference type="AlphaFoldDB" id="A0A1V2UNB6"/>
<evidence type="ECO:0000259" key="3">
    <source>
        <dbReference type="PROSITE" id="PS50893"/>
    </source>
</evidence>
<keyword evidence="2 4" id="KW-0067">ATP-binding</keyword>
<dbReference type="PROSITE" id="PS50893">
    <property type="entry name" value="ABC_TRANSPORTER_2"/>
    <property type="match status" value="1"/>
</dbReference>
<reference evidence="4 5" key="1">
    <citation type="submission" date="2016-12" db="EMBL/GenBank/DDBJ databases">
        <authorList>
            <person name="Song W.-J."/>
            <person name="Kurnit D.M."/>
        </authorList>
    </citation>
    <scope>NUCLEOTIDE SEQUENCE [LARGE SCALE GENOMIC DNA]</scope>
    <source>
        <strain evidence="4 5">CGB1038-1_S1</strain>
    </source>
</reference>
<evidence type="ECO:0000256" key="1">
    <source>
        <dbReference type="ARBA" id="ARBA00022741"/>
    </source>
</evidence>
<dbReference type="Pfam" id="PF00005">
    <property type="entry name" value="ABC_tran"/>
    <property type="match status" value="1"/>
</dbReference>
<name>A0A1V2UNB6_ENTMU</name>
<dbReference type="EMBL" id="MSTR01000001">
    <property type="protein sequence ID" value="ONN44601.1"/>
    <property type="molecule type" value="Genomic_DNA"/>
</dbReference>
<gene>
    <name evidence="4" type="ORF">BTN92_00270</name>
</gene>
<comment type="caution">
    <text evidence="4">The sequence shown here is derived from an EMBL/GenBank/DDBJ whole genome shotgun (WGS) entry which is preliminary data.</text>
</comment>
<dbReference type="GO" id="GO:0016887">
    <property type="term" value="F:ATP hydrolysis activity"/>
    <property type="evidence" value="ECO:0007669"/>
    <property type="project" value="InterPro"/>
</dbReference>
<dbReference type="PROSITE" id="PS00211">
    <property type="entry name" value="ABC_TRANSPORTER_1"/>
    <property type="match status" value="1"/>
</dbReference>
<dbReference type="InterPro" id="IPR017871">
    <property type="entry name" value="ABC_transporter-like_CS"/>
</dbReference>
<feature type="domain" description="ABC transporter" evidence="3">
    <location>
        <begin position="4"/>
        <end position="234"/>
    </location>
</feature>
<dbReference type="Proteomes" id="UP000189299">
    <property type="component" value="Unassembled WGS sequence"/>
</dbReference>
<dbReference type="SUPFAM" id="SSF52540">
    <property type="entry name" value="P-loop containing nucleoside triphosphate hydrolases"/>
    <property type="match status" value="1"/>
</dbReference>
<keyword evidence="1" id="KW-0547">Nucleotide-binding</keyword>
<protein>
    <submittedName>
        <fullName evidence="4">Export ABC transporter ATP-binding protein</fullName>
    </submittedName>
</protein>
<dbReference type="PANTHER" id="PTHR43582:SF2">
    <property type="entry name" value="LINEARMYCIN RESISTANCE ATP-BINDING PROTEIN LNRL"/>
    <property type="match status" value="1"/>
</dbReference>
<dbReference type="SMART" id="SM00382">
    <property type="entry name" value="AAA"/>
    <property type="match status" value="1"/>
</dbReference>
<evidence type="ECO:0000313" key="5">
    <source>
        <dbReference type="Proteomes" id="UP000189299"/>
    </source>
</evidence>
<dbReference type="PANTHER" id="PTHR43582">
    <property type="entry name" value="LINEARMYCIN RESISTANCE ATP-BINDING PROTEIN LNRL"/>
    <property type="match status" value="1"/>
</dbReference>
<dbReference type="InterPro" id="IPR003593">
    <property type="entry name" value="AAA+_ATPase"/>
</dbReference>
<dbReference type="InterPro" id="IPR027417">
    <property type="entry name" value="P-loop_NTPase"/>
</dbReference>